<dbReference type="EMBL" id="KN832978">
    <property type="protein sequence ID" value="KIM87875.1"/>
    <property type="molecule type" value="Genomic_DNA"/>
</dbReference>
<organism evidence="1 2">
    <name type="scientific">Piloderma croceum (strain F 1598)</name>
    <dbReference type="NCBI Taxonomy" id="765440"/>
    <lineage>
        <taxon>Eukaryota</taxon>
        <taxon>Fungi</taxon>
        <taxon>Dikarya</taxon>
        <taxon>Basidiomycota</taxon>
        <taxon>Agaricomycotina</taxon>
        <taxon>Agaricomycetes</taxon>
        <taxon>Agaricomycetidae</taxon>
        <taxon>Atheliales</taxon>
        <taxon>Atheliaceae</taxon>
        <taxon>Piloderma</taxon>
    </lineage>
</organism>
<reference evidence="1 2" key="1">
    <citation type="submission" date="2014-04" db="EMBL/GenBank/DDBJ databases">
        <authorList>
            <consortium name="DOE Joint Genome Institute"/>
            <person name="Kuo A."/>
            <person name="Tarkka M."/>
            <person name="Buscot F."/>
            <person name="Kohler A."/>
            <person name="Nagy L.G."/>
            <person name="Floudas D."/>
            <person name="Copeland A."/>
            <person name="Barry K.W."/>
            <person name="Cichocki N."/>
            <person name="Veneault-Fourrey C."/>
            <person name="LaButti K."/>
            <person name="Lindquist E.A."/>
            <person name="Lipzen A."/>
            <person name="Lundell T."/>
            <person name="Morin E."/>
            <person name="Murat C."/>
            <person name="Sun H."/>
            <person name="Tunlid A."/>
            <person name="Henrissat B."/>
            <person name="Grigoriev I.V."/>
            <person name="Hibbett D.S."/>
            <person name="Martin F."/>
            <person name="Nordberg H.P."/>
            <person name="Cantor M.N."/>
            <person name="Hua S.X."/>
        </authorList>
    </citation>
    <scope>NUCLEOTIDE SEQUENCE [LARGE SCALE GENOMIC DNA]</scope>
    <source>
        <strain evidence="1 2">F 1598</strain>
    </source>
</reference>
<name>A0A0C3FU23_PILCF</name>
<dbReference type="AlphaFoldDB" id="A0A0C3FU23"/>
<accession>A0A0C3FU23</accession>
<evidence type="ECO:0000313" key="2">
    <source>
        <dbReference type="Proteomes" id="UP000054166"/>
    </source>
</evidence>
<proteinExistence type="predicted"/>
<dbReference type="InParanoid" id="A0A0C3FU23"/>
<sequence length="227" mass="26357">MSLFVHNYPHFDIKLKRALHHATDENPKHLEVPYYGIYDLWLNDLILDERDYTCCPQGALSILMEGGRNKKSEIVKRYPDFIIYHDRGEGGKEVGGGVQVRAVAFIAEVKPWLPAMDDMLDPNIVRDQFDRRDFLTQVRDHVKMIMEQQGASGPVWLMQCVGVFWRSGVVKNNNNLSPFSKRRREKAKKTDGMPIFNVQWGPIQKIGELASDGEEFKFWQEIKKTFE</sequence>
<protein>
    <submittedName>
        <fullName evidence="1">Uncharacterized protein</fullName>
    </submittedName>
</protein>
<gene>
    <name evidence="1" type="ORF">PILCRDRAFT_85692</name>
</gene>
<dbReference type="HOGENOM" id="CLU_1220094_0_0_1"/>
<keyword evidence="2" id="KW-1185">Reference proteome</keyword>
<reference evidence="2" key="2">
    <citation type="submission" date="2015-01" db="EMBL/GenBank/DDBJ databases">
        <title>Evolutionary Origins and Diversification of the Mycorrhizal Mutualists.</title>
        <authorList>
            <consortium name="DOE Joint Genome Institute"/>
            <consortium name="Mycorrhizal Genomics Consortium"/>
            <person name="Kohler A."/>
            <person name="Kuo A."/>
            <person name="Nagy L.G."/>
            <person name="Floudas D."/>
            <person name="Copeland A."/>
            <person name="Barry K.W."/>
            <person name="Cichocki N."/>
            <person name="Veneault-Fourrey C."/>
            <person name="LaButti K."/>
            <person name="Lindquist E.A."/>
            <person name="Lipzen A."/>
            <person name="Lundell T."/>
            <person name="Morin E."/>
            <person name="Murat C."/>
            <person name="Riley R."/>
            <person name="Ohm R."/>
            <person name="Sun H."/>
            <person name="Tunlid A."/>
            <person name="Henrissat B."/>
            <person name="Grigoriev I.V."/>
            <person name="Hibbett D.S."/>
            <person name="Martin F."/>
        </authorList>
    </citation>
    <scope>NUCLEOTIDE SEQUENCE [LARGE SCALE GENOMIC DNA]</scope>
    <source>
        <strain evidence="2">F 1598</strain>
    </source>
</reference>
<evidence type="ECO:0000313" key="1">
    <source>
        <dbReference type="EMBL" id="KIM87875.1"/>
    </source>
</evidence>
<dbReference type="Proteomes" id="UP000054166">
    <property type="component" value="Unassembled WGS sequence"/>
</dbReference>